<accession>A0ABS7ZAR5</accession>
<evidence type="ECO:0000256" key="6">
    <source>
        <dbReference type="SAM" id="Phobius"/>
    </source>
</evidence>
<dbReference type="Proteomes" id="UP001319870">
    <property type="component" value="Unassembled WGS sequence"/>
</dbReference>
<evidence type="ECO:0000259" key="7">
    <source>
        <dbReference type="Pfam" id="PF00482"/>
    </source>
</evidence>
<reference evidence="8 9" key="1">
    <citation type="submission" date="2021-09" db="EMBL/GenBank/DDBJ databases">
        <title>Isoptericola luteus sp. nov., a novel bacterium isolated from Harbin, the capital city of Heilongjiang province.</title>
        <authorList>
            <person name="Li J."/>
        </authorList>
    </citation>
    <scope>NUCLEOTIDE SEQUENCE [LARGE SCALE GENOMIC DNA]</scope>
    <source>
        <strain evidence="8 9">NEAU-Y5</strain>
    </source>
</reference>
<evidence type="ECO:0000256" key="4">
    <source>
        <dbReference type="ARBA" id="ARBA00022989"/>
    </source>
</evidence>
<keyword evidence="9" id="KW-1185">Reference proteome</keyword>
<dbReference type="PANTHER" id="PTHR35007">
    <property type="entry name" value="INTEGRAL MEMBRANE PROTEIN-RELATED"/>
    <property type="match status" value="1"/>
</dbReference>
<evidence type="ECO:0000256" key="5">
    <source>
        <dbReference type="ARBA" id="ARBA00023136"/>
    </source>
</evidence>
<organism evidence="8 9">
    <name type="scientific">Isoptericola luteus</name>
    <dbReference type="NCBI Taxonomy" id="2879484"/>
    <lineage>
        <taxon>Bacteria</taxon>
        <taxon>Bacillati</taxon>
        <taxon>Actinomycetota</taxon>
        <taxon>Actinomycetes</taxon>
        <taxon>Micrococcales</taxon>
        <taxon>Promicromonosporaceae</taxon>
        <taxon>Isoptericola</taxon>
    </lineage>
</organism>
<gene>
    <name evidence="8" type="ORF">LEP48_02095</name>
</gene>
<feature type="transmembrane region" description="Helical" evidence="6">
    <location>
        <begin position="6"/>
        <end position="28"/>
    </location>
</feature>
<keyword evidence="3 6" id="KW-0812">Transmembrane</keyword>
<keyword evidence="4 6" id="KW-1133">Transmembrane helix</keyword>
<sequence length="195" mass="19407">MSAATPLAVVAVCVAVLALAAVAPWRAVPAGARRRVRHLAAGDGVPAPSGDPAPVELPVLLELLAAAARAGAAVPRALDATGDAVGGQDRAALHAAARALRLGAAWDTAWLGAPSRLGPLQRALRVAWVDGAASSAALRAARDEALHERRAAAAAAAARLGVRLVLPLGACFLPAFVLVGLVPVLIALGVDLLSG</sequence>
<keyword evidence="5 6" id="KW-0472">Membrane</keyword>
<dbReference type="Pfam" id="PF00482">
    <property type="entry name" value="T2SSF"/>
    <property type="match status" value="1"/>
</dbReference>
<dbReference type="PANTHER" id="PTHR35007:SF3">
    <property type="entry name" value="POSSIBLE CONSERVED ALANINE RICH MEMBRANE PROTEIN"/>
    <property type="match status" value="1"/>
</dbReference>
<proteinExistence type="predicted"/>
<evidence type="ECO:0000256" key="2">
    <source>
        <dbReference type="ARBA" id="ARBA00022475"/>
    </source>
</evidence>
<feature type="transmembrane region" description="Helical" evidence="6">
    <location>
        <begin position="164"/>
        <end position="190"/>
    </location>
</feature>
<evidence type="ECO:0000313" key="9">
    <source>
        <dbReference type="Proteomes" id="UP001319870"/>
    </source>
</evidence>
<comment type="caution">
    <text evidence="8">The sequence shown here is derived from an EMBL/GenBank/DDBJ whole genome shotgun (WGS) entry which is preliminary data.</text>
</comment>
<comment type="subcellular location">
    <subcellularLocation>
        <location evidence="1">Cell membrane</location>
        <topology evidence="1">Multi-pass membrane protein</topology>
    </subcellularLocation>
</comment>
<dbReference type="RefSeq" id="WP_225563852.1">
    <property type="nucleotide sequence ID" value="NZ_JAIXCQ010000001.1"/>
</dbReference>
<dbReference type="InterPro" id="IPR018076">
    <property type="entry name" value="T2SS_GspF_dom"/>
</dbReference>
<name>A0ABS7ZAR5_9MICO</name>
<feature type="domain" description="Type II secretion system protein GspF" evidence="7">
    <location>
        <begin position="61"/>
        <end position="181"/>
    </location>
</feature>
<evidence type="ECO:0000313" key="8">
    <source>
        <dbReference type="EMBL" id="MCA5892139.1"/>
    </source>
</evidence>
<dbReference type="EMBL" id="JAIXCQ010000001">
    <property type="protein sequence ID" value="MCA5892139.1"/>
    <property type="molecule type" value="Genomic_DNA"/>
</dbReference>
<evidence type="ECO:0000256" key="3">
    <source>
        <dbReference type="ARBA" id="ARBA00022692"/>
    </source>
</evidence>
<protein>
    <submittedName>
        <fullName evidence="8">Type II secretion system F family protein</fullName>
    </submittedName>
</protein>
<evidence type="ECO:0000256" key="1">
    <source>
        <dbReference type="ARBA" id="ARBA00004651"/>
    </source>
</evidence>
<keyword evidence="2" id="KW-1003">Cell membrane</keyword>